<dbReference type="AlphaFoldDB" id="A0A317C6X1"/>
<dbReference type="EMBL" id="QGKM01000059">
    <property type="protein sequence ID" value="PWQ94057.1"/>
    <property type="molecule type" value="Genomic_DNA"/>
</dbReference>
<keyword evidence="1" id="KW-0812">Transmembrane</keyword>
<dbReference type="Proteomes" id="UP000245539">
    <property type="component" value="Unassembled WGS sequence"/>
</dbReference>
<feature type="transmembrane region" description="Helical" evidence="1">
    <location>
        <begin position="385"/>
        <end position="403"/>
    </location>
</feature>
<feature type="transmembrane region" description="Helical" evidence="1">
    <location>
        <begin position="235"/>
        <end position="254"/>
    </location>
</feature>
<name>A0A317C6X1_9GAMM</name>
<dbReference type="RefSeq" id="WP_109838921.1">
    <property type="nucleotide sequence ID" value="NZ_QGKM01000059.1"/>
</dbReference>
<dbReference type="OrthoDB" id="9775975at2"/>
<feature type="transmembrane region" description="Helical" evidence="1">
    <location>
        <begin position="324"/>
        <end position="343"/>
    </location>
</feature>
<evidence type="ECO:0000256" key="1">
    <source>
        <dbReference type="SAM" id="Phobius"/>
    </source>
</evidence>
<feature type="transmembrane region" description="Helical" evidence="1">
    <location>
        <begin position="107"/>
        <end position="125"/>
    </location>
</feature>
<reference evidence="2 3" key="1">
    <citation type="submission" date="2018-05" db="EMBL/GenBank/DDBJ databases">
        <title>Leucothrix arctica sp. nov., isolated from Arctic seawater.</title>
        <authorList>
            <person name="Choi A."/>
            <person name="Baek K."/>
        </authorList>
    </citation>
    <scope>NUCLEOTIDE SEQUENCE [LARGE SCALE GENOMIC DNA]</scope>
    <source>
        <strain evidence="2 3">JCM 18388</strain>
    </source>
</reference>
<feature type="transmembrane region" description="Helical" evidence="1">
    <location>
        <begin position="67"/>
        <end position="86"/>
    </location>
</feature>
<dbReference type="PANTHER" id="PTHR38592:SF3">
    <property type="entry name" value="BLL4819 PROTEIN"/>
    <property type="match status" value="1"/>
</dbReference>
<dbReference type="PANTHER" id="PTHR38592">
    <property type="entry name" value="BLL4819 PROTEIN"/>
    <property type="match status" value="1"/>
</dbReference>
<feature type="transmembrane region" description="Helical" evidence="1">
    <location>
        <begin position="40"/>
        <end position="61"/>
    </location>
</feature>
<comment type="caution">
    <text evidence="2">The sequence shown here is derived from an EMBL/GenBank/DDBJ whole genome shotgun (WGS) entry which is preliminary data.</text>
</comment>
<dbReference type="Pfam" id="PF10129">
    <property type="entry name" value="OpgC_C"/>
    <property type="match status" value="1"/>
</dbReference>
<keyword evidence="1" id="KW-0472">Membrane</keyword>
<proteinExistence type="predicted"/>
<keyword evidence="1" id="KW-1133">Transmembrane helix</keyword>
<feature type="transmembrane region" description="Helical" evidence="1">
    <location>
        <begin position="269"/>
        <end position="286"/>
    </location>
</feature>
<keyword evidence="3" id="KW-1185">Reference proteome</keyword>
<evidence type="ECO:0008006" key="4">
    <source>
        <dbReference type="Google" id="ProtNLM"/>
    </source>
</evidence>
<dbReference type="InterPro" id="IPR014550">
    <property type="entry name" value="UCP028704_OpgC"/>
</dbReference>
<gene>
    <name evidence="2" type="ORF">DKW60_17290</name>
</gene>
<sequence>MSASGTFIEEELAEKPKTHSWSYVDTGSTRDLRLDFMRGIVIPLLFASHFEYFSALMYIGWERVGVVSTAEIFVILAGIVVGMVFGKRLRNDGLAASMPALMDRSVKLYRTNVVLILIIAAIRFIPEIDSTIITTFHSPFTGKTYPLFPAMESGLFNLLSQALLLRIGPHQFQIIGMYVAMFILVTPFVFFMISRKRVGLLLGLSWVVYLINFGAHEPNPGSPAFRPTGAQFEYAFPILAWQLIYVHGVVVGYFKKEVVAFFGTSRGKALMYLSFLLTAIFWFITWNNPLKEFSSVSFSMISPDTFHSIYGQYFQKYKLGPGRILNVAVLLITMYAILTRFWVPISKALGWFFIPLGQASLYVFYVHIFFLLILANTPLPAMQDFWINTMIHAGLLLLTWAMVRSKFMFKIIPN</sequence>
<organism evidence="2 3">
    <name type="scientific">Leucothrix pacifica</name>
    <dbReference type="NCBI Taxonomy" id="1247513"/>
    <lineage>
        <taxon>Bacteria</taxon>
        <taxon>Pseudomonadati</taxon>
        <taxon>Pseudomonadota</taxon>
        <taxon>Gammaproteobacteria</taxon>
        <taxon>Thiotrichales</taxon>
        <taxon>Thiotrichaceae</taxon>
        <taxon>Leucothrix</taxon>
    </lineage>
</organism>
<protein>
    <recommendedName>
        <fullName evidence="4">OpgC protein</fullName>
    </recommendedName>
</protein>
<accession>A0A317C6X1</accession>
<feature type="transmembrane region" description="Helical" evidence="1">
    <location>
        <begin position="172"/>
        <end position="191"/>
    </location>
</feature>
<evidence type="ECO:0000313" key="3">
    <source>
        <dbReference type="Proteomes" id="UP000245539"/>
    </source>
</evidence>
<feature type="transmembrane region" description="Helical" evidence="1">
    <location>
        <begin position="198"/>
        <end position="215"/>
    </location>
</feature>
<feature type="transmembrane region" description="Helical" evidence="1">
    <location>
        <begin position="350"/>
        <end position="373"/>
    </location>
</feature>
<evidence type="ECO:0000313" key="2">
    <source>
        <dbReference type="EMBL" id="PWQ94057.1"/>
    </source>
</evidence>